<feature type="transmembrane region" description="Helical" evidence="8">
    <location>
        <begin position="119"/>
        <end position="139"/>
    </location>
</feature>
<dbReference type="EMBL" id="DVOT01000034">
    <property type="protein sequence ID" value="HIV26694.1"/>
    <property type="molecule type" value="Genomic_DNA"/>
</dbReference>
<evidence type="ECO:0000256" key="3">
    <source>
        <dbReference type="ARBA" id="ARBA00022519"/>
    </source>
</evidence>
<feature type="domain" description="Threonine/Serine exporter ThrE" evidence="9">
    <location>
        <begin position="11"/>
        <end position="134"/>
    </location>
</feature>
<reference evidence="10" key="2">
    <citation type="journal article" date="2021" name="PeerJ">
        <title>Extensive microbial diversity within the chicken gut microbiome revealed by metagenomics and culture.</title>
        <authorList>
            <person name="Gilroy R."/>
            <person name="Ravi A."/>
            <person name="Getino M."/>
            <person name="Pursley I."/>
            <person name="Horton D.L."/>
            <person name="Alikhan N.F."/>
            <person name="Baker D."/>
            <person name="Gharbi K."/>
            <person name="Hall N."/>
            <person name="Watson M."/>
            <person name="Adriaenssens E.M."/>
            <person name="Foster-Nyarko E."/>
            <person name="Jarju S."/>
            <person name="Secka A."/>
            <person name="Antonio M."/>
            <person name="Oren A."/>
            <person name="Chaudhuri R.R."/>
            <person name="La Ragione R."/>
            <person name="Hildebrand F."/>
            <person name="Pallen M.J."/>
        </authorList>
    </citation>
    <scope>NUCLEOTIDE SEQUENCE</scope>
    <source>
        <strain evidence="10">CHK183-6373</strain>
    </source>
</reference>
<evidence type="ECO:0000256" key="1">
    <source>
        <dbReference type="ARBA" id="ARBA00004651"/>
    </source>
</evidence>
<dbReference type="Pfam" id="PF12821">
    <property type="entry name" value="ThrE_2"/>
    <property type="match status" value="1"/>
</dbReference>
<keyword evidence="3" id="KW-0997">Cell inner membrane</keyword>
<comment type="similarity">
    <text evidence="7">Belongs to the ThrE exporter (TC 2.A.79) family.</text>
</comment>
<sequence length="144" mass="14724">MVDVIKGLVGSLGASAFFGILFHIPRRLLVSVALVGMAGYGVYLAALALLQSAVGANFVAALAVALAAEILARRQKAPANIFSLIGIVPLVPGGGLYQTMLALVMDDYSAALSTGVQTMLIAGAIALAIAVVAVFFRALPARQK</sequence>
<comment type="caution">
    <text evidence="10">The sequence shown here is derived from an EMBL/GenBank/DDBJ whole genome shotgun (WGS) entry which is preliminary data.</text>
</comment>
<keyword evidence="4 8" id="KW-0812">Transmembrane</keyword>
<keyword evidence="5 8" id="KW-1133">Transmembrane helix</keyword>
<dbReference type="Proteomes" id="UP000886884">
    <property type="component" value="Unassembled WGS sequence"/>
</dbReference>
<evidence type="ECO:0000256" key="5">
    <source>
        <dbReference type="ARBA" id="ARBA00022989"/>
    </source>
</evidence>
<organism evidence="10 11">
    <name type="scientific">Candidatus Ornithocaccomicrobium faecavium</name>
    <dbReference type="NCBI Taxonomy" id="2840890"/>
    <lineage>
        <taxon>Bacteria</taxon>
        <taxon>Bacillati</taxon>
        <taxon>Bacillota</taxon>
        <taxon>Clostridia</taxon>
        <taxon>Candidatus Ornithocaccomicrobium</taxon>
    </lineage>
</organism>
<protein>
    <submittedName>
        <fullName evidence="10">Threonine/serine exporter family protein</fullName>
    </submittedName>
</protein>
<dbReference type="GO" id="GO:0015744">
    <property type="term" value="P:succinate transport"/>
    <property type="evidence" value="ECO:0007669"/>
    <property type="project" value="TreeGrafter"/>
</dbReference>
<evidence type="ECO:0000256" key="4">
    <source>
        <dbReference type="ARBA" id="ARBA00022692"/>
    </source>
</evidence>
<comment type="subcellular location">
    <subcellularLocation>
        <location evidence="1">Cell membrane</location>
        <topology evidence="1">Multi-pass membrane protein</topology>
    </subcellularLocation>
</comment>
<dbReference type="InterPro" id="IPR024528">
    <property type="entry name" value="ThrE_2"/>
</dbReference>
<dbReference type="PANTHER" id="PTHR34390">
    <property type="entry name" value="UPF0442 PROTEIN YJJB-RELATED"/>
    <property type="match status" value="1"/>
</dbReference>
<dbReference type="GO" id="GO:0005886">
    <property type="term" value="C:plasma membrane"/>
    <property type="evidence" value="ECO:0007669"/>
    <property type="project" value="UniProtKB-SubCell"/>
</dbReference>
<proteinExistence type="inferred from homology"/>
<accession>A0A9D1TBB1</accession>
<dbReference type="PANTHER" id="PTHR34390:SF1">
    <property type="entry name" value="SUCCINATE TRANSPORTER SUBUNIT YJJB-RELATED"/>
    <property type="match status" value="1"/>
</dbReference>
<dbReference type="InterPro" id="IPR050539">
    <property type="entry name" value="ThrE_Dicarb/AminoAcid_Exp"/>
</dbReference>
<evidence type="ECO:0000256" key="6">
    <source>
        <dbReference type="ARBA" id="ARBA00023136"/>
    </source>
</evidence>
<gene>
    <name evidence="10" type="ORF">IAA64_01890</name>
</gene>
<keyword evidence="2" id="KW-1003">Cell membrane</keyword>
<evidence type="ECO:0000256" key="7">
    <source>
        <dbReference type="ARBA" id="ARBA00034125"/>
    </source>
</evidence>
<evidence type="ECO:0000259" key="9">
    <source>
        <dbReference type="Pfam" id="PF12821"/>
    </source>
</evidence>
<evidence type="ECO:0000313" key="11">
    <source>
        <dbReference type="Proteomes" id="UP000886884"/>
    </source>
</evidence>
<name>A0A9D1TBB1_9FIRM</name>
<evidence type="ECO:0000256" key="8">
    <source>
        <dbReference type="SAM" id="Phobius"/>
    </source>
</evidence>
<reference evidence="10" key="1">
    <citation type="submission" date="2020-10" db="EMBL/GenBank/DDBJ databases">
        <authorList>
            <person name="Gilroy R."/>
        </authorList>
    </citation>
    <scope>NUCLEOTIDE SEQUENCE</scope>
    <source>
        <strain evidence="10">CHK183-6373</strain>
    </source>
</reference>
<keyword evidence="6 8" id="KW-0472">Membrane</keyword>
<dbReference type="AlphaFoldDB" id="A0A9D1TBB1"/>
<feature type="transmembrane region" description="Helical" evidence="8">
    <location>
        <begin position="79"/>
        <end position="99"/>
    </location>
</feature>
<evidence type="ECO:0000313" key="10">
    <source>
        <dbReference type="EMBL" id="HIV26694.1"/>
    </source>
</evidence>
<evidence type="ECO:0000256" key="2">
    <source>
        <dbReference type="ARBA" id="ARBA00022475"/>
    </source>
</evidence>
<feature type="transmembrane region" description="Helical" evidence="8">
    <location>
        <begin position="54"/>
        <end position="72"/>
    </location>
</feature>